<dbReference type="EMBL" id="CAJHJT010000056">
    <property type="protein sequence ID" value="CAD7011430.1"/>
    <property type="molecule type" value="Genomic_DNA"/>
</dbReference>
<protein>
    <submittedName>
        <fullName evidence="1">(Mediterranean fruit fly) hypothetical protein</fullName>
    </submittedName>
</protein>
<reference evidence="1" key="1">
    <citation type="submission" date="2020-11" db="EMBL/GenBank/DDBJ databases">
        <authorList>
            <person name="Whitehead M."/>
        </authorList>
    </citation>
    <scope>NUCLEOTIDE SEQUENCE</scope>
    <source>
        <strain evidence="1">EGII</strain>
    </source>
</reference>
<proteinExistence type="predicted"/>
<dbReference type="AlphaFoldDB" id="A0A811V7V9"/>
<comment type="caution">
    <text evidence="1">The sequence shown here is derived from an EMBL/GenBank/DDBJ whole genome shotgun (WGS) entry which is preliminary data.</text>
</comment>
<name>A0A811V7V9_CERCA</name>
<accession>A0A811V7V9</accession>
<evidence type="ECO:0000313" key="2">
    <source>
        <dbReference type="Proteomes" id="UP000606786"/>
    </source>
</evidence>
<keyword evidence="2" id="KW-1185">Reference proteome</keyword>
<gene>
    <name evidence="1" type="ORF">CCAP1982_LOCUS19530</name>
</gene>
<evidence type="ECO:0000313" key="1">
    <source>
        <dbReference type="EMBL" id="CAD7011430.1"/>
    </source>
</evidence>
<dbReference type="Proteomes" id="UP000606786">
    <property type="component" value="Unassembled WGS sequence"/>
</dbReference>
<sequence>MTVSDIYDKYYKNTPSNALCVPTEYFVHKWIRDKNSDAVSFPNYVAHDEGSVRMDGKVNQAIGIPITNYEYEPKAASGKQYLEI</sequence>
<organism evidence="1 2">
    <name type="scientific">Ceratitis capitata</name>
    <name type="common">Mediterranean fruit fly</name>
    <name type="synonym">Tephritis capitata</name>
    <dbReference type="NCBI Taxonomy" id="7213"/>
    <lineage>
        <taxon>Eukaryota</taxon>
        <taxon>Metazoa</taxon>
        <taxon>Ecdysozoa</taxon>
        <taxon>Arthropoda</taxon>
        <taxon>Hexapoda</taxon>
        <taxon>Insecta</taxon>
        <taxon>Pterygota</taxon>
        <taxon>Neoptera</taxon>
        <taxon>Endopterygota</taxon>
        <taxon>Diptera</taxon>
        <taxon>Brachycera</taxon>
        <taxon>Muscomorpha</taxon>
        <taxon>Tephritoidea</taxon>
        <taxon>Tephritidae</taxon>
        <taxon>Ceratitis</taxon>
        <taxon>Ceratitis</taxon>
    </lineage>
</organism>